<keyword evidence="2" id="KW-0808">Transferase</keyword>
<evidence type="ECO:0000259" key="1">
    <source>
        <dbReference type="Pfam" id="PF00535"/>
    </source>
</evidence>
<dbReference type="AlphaFoldDB" id="A0A2T6BKP8"/>
<proteinExistence type="predicted"/>
<accession>A0A2T6BKP8</accession>
<dbReference type="InterPro" id="IPR029044">
    <property type="entry name" value="Nucleotide-diphossugar_trans"/>
</dbReference>
<keyword evidence="3" id="KW-1185">Reference proteome</keyword>
<evidence type="ECO:0000313" key="2">
    <source>
        <dbReference type="EMBL" id="PTX56631.1"/>
    </source>
</evidence>
<dbReference type="Gene3D" id="3.90.550.10">
    <property type="entry name" value="Spore Coat Polysaccharide Biosynthesis Protein SpsA, Chain A"/>
    <property type="match status" value="1"/>
</dbReference>
<evidence type="ECO:0000313" key="3">
    <source>
        <dbReference type="Proteomes" id="UP000243978"/>
    </source>
</evidence>
<gene>
    <name evidence="2" type="ORF">C8N43_1291</name>
</gene>
<dbReference type="Pfam" id="PF00535">
    <property type="entry name" value="Glycos_transf_2"/>
    <property type="match status" value="1"/>
</dbReference>
<comment type="caution">
    <text evidence="2">The sequence shown here is derived from an EMBL/GenBank/DDBJ whole genome shotgun (WGS) entry which is preliminary data.</text>
</comment>
<dbReference type="PANTHER" id="PTHR43685:SF2">
    <property type="entry name" value="GLYCOSYLTRANSFERASE 2-LIKE DOMAIN-CONTAINING PROTEIN"/>
    <property type="match status" value="1"/>
</dbReference>
<dbReference type="Proteomes" id="UP000243978">
    <property type="component" value="Unassembled WGS sequence"/>
</dbReference>
<reference evidence="2 3" key="1">
    <citation type="submission" date="2018-04" db="EMBL/GenBank/DDBJ databases">
        <title>Genomic Encyclopedia of Archaeal and Bacterial Type Strains, Phase II (KMG-II): from individual species to whole genera.</title>
        <authorList>
            <person name="Goeker M."/>
        </authorList>
    </citation>
    <scope>NUCLEOTIDE SEQUENCE [LARGE SCALE GENOMIC DNA]</scope>
    <source>
        <strain evidence="2 3">DSM 100977</strain>
    </source>
</reference>
<organism evidence="2 3">
    <name type="scientific">Litoreibacter ponti</name>
    <dbReference type="NCBI Taxonomy" id="1510457"/>
    <lineage>
        <taxon>Bacteria</taxon>
        <taxon>Pseudomonadati</taxon>
        <taxon>Pseudomonadota</taxon>
        <taxon>Alphaproteobacteria</taxon>
        <taxon>Rhodobacterales</taxon>
        <taxon>Roseobacteraceae</taxon>
        <taxon>Litoreibacter</taxon>
    </lineage>
</organism>
<name>A0A2T6BKP8_9RHOB</name>
<protein>
    <submittedName>
        <fullName evidence="2">Glycosyl transferase family 2</fullName>
    </submittedName>
</protein>
<dbReference type="GO" id="GO:0016740">
    <property type="term" value="F:transferase activity"/>
    <property type="evidence" value="ECO:0007669"/>
    <property type="project" value="UniProtKB-KW"/>
</dbReference>
<dbReference type="SUPFAM" id="SSF53448">
    <property type="entry name" value="Nucleotide-diphospho-sugar transferases"/>
    <property type="match status" value="1"/>
</dbReference>
<dbReference type="EMBL" id="QBKS01000001">
    <property type="protein sequence ID" value="PTX56631.1"/>
    <property type="molecule type" value="Genomic_DNA"/>
</dbReference>
<dbReference type="InterPro" id="IPR050834">
    <property type="entry name" value="Glycosyltransf_2"/>
</dbReference>
<sequence length="302" mass="33254">MQPQRGQNQSPFFSIVTVTWNLVSLGRVDAVRRAAESLWAQDYVSVEHIIQDGGSTDGTVEILRDIASEAPDHIETKVESVGDTGIYDGMNRAVARASGRYIIFLNSDDLMGGPKALSHLAAPLEAHDLDFVFGQTISVDHEMGAEKLLGRPSLKSVLQRVPFGHNSAAFSREMFNALGGHDLRYRTTSDYDFILRMVVAGYQGAFVKQVTSKFFSGGASSNTAAVRADHAAIWGDILGNLVDLSDFDQAARERWFDAGHMPFRVAFAIWRKKGIPQTLRRAAWHSMVKSLRRAATGRGRLS</sequence>
<dbReference type="InterPro" id="IPR001173">
    <property type="entry name" value="Glyco_trans_2-like"/>
</dbReference>
<feature type="domain" description="Glycosyltransferase 2-like" evidence="1">
    <location>
        <begin position="15"/>
        <end position="150"/>
    </location>
</feature>
<dbReference type="PANTHER" id="PTHR43685">
    <property type="entry name" value="GLYCOSYLTRANSFERASE"/>
    <property type="match status" value="1"/>
</dbReference>